<dbReference type="EMBL" id="AY621509">
    <property type="protein sequence ID" value="AAV73845.1"/>
    <property type="molecule type" value="Genomic_DNA"/>
</dbReference>
<organism evidence="2">
    <name type="scientific">Oikopleura dioica</name>
    <name type="common">Tunicate</name>
    <dbReference type="NCBI Taxonomy" id="34765"/>
    <lineage>
        <taxon>Eukaryota</taxon>
        <taxon>Metazoa</taxon>
        <taxon>Chordata</taxon>
        <taxon>Tunicata</taxon>
        <taxon>Appendicularia</taxon>
        <taxon>Copelata</taxon>
        <taxon>Oikopleuridae</taxon>
        <taxon>Oikopleura</taxon>
    </lineage>
</organism>
<evidence type="ECO:0000256" key="1">
    <source>
        <dbReference type="SAM" id="MobiDB-lite"/>
    </source>
</evidence>
<accession>Q5QFC6</accession>
<feature type="region of interest" description="Disordered" evidence="1">
    <location>
        <begin position="134"/>
        <end position="153"/>
    </location>
</feature>
<evidence type="ECO:0000313" key="2">
    <source>
        <dbReference type="EMBL" id="AAV73845.1"/>
    </source>
</evidence>
<gene>
    <name evidence="2" type="primary">envDll2-03</name>
</gene>
<reference evidence="2" key="1">
    <citation type="submission" date="2004-05" db="EMBL/GenBank/DDBJ databases">
        <title>Oikopleura distal-less genes and the origin of vertebrate DLX bigene clusters.</title>
        <authorList>
            <person name="Sperber S."/>
            <person name="Seo H.-C."/>
            <person name="Mikhaleva J."/>
            <person name="Brudvik Edvardsen R."/>
            <person name="Jensen M.F."/>
            <person name="Wincker P."/>
            <person name="Ekker M."/>
            <person name="Chourrout D."/>
        </authorList>
    </citation>
    <scope>NUCLEOTIDE SEQUENCE</scope>
</reference>
<proteinExistence type="predicted"/>
<protein>
    <submittedName>
        <fullName evidence="2">EnvDll2-03</fullName>
    </submittedName>
</protein>
<dbReference type="AlphaFoldDB" id="Q5QFC6"/>
<feature type="compositionally biased region" description="Basic and acidic residues" evidence="1">
    <location>
        <begin position="142"/>
        <end position="153"/>
    </location>
</feature>
<name>Q5QFC6_OIKDI</name>
<sequence>MKRSSTPSVHGFPQIMLFNESIISEIENEKRFSFISLSEAGSEWSILSLSSKSNASTKSALRKNAKRLKKKIVKKLRIKKLKEAMQNKLSKTAITEIMVPNTVSLETKTSSRIRHAKELDSFEDFDIVVWEESMEENQNSESRNHSKDKKSNF</sequence>